<proteinExistence type="predicted"/>
<feature type="transmembrane region" description="Helical" evidence="1">
    <location>
        <begin position="24"/>
        <end position="45"/>
    </location>
</feature>
<evidence type="ECO:0000256" key="1">
    <source>
        <dbReference type="SAM" id="Phobius"/>
    </source>
</evidence>
<reference evidence="2" key="1">
    <citation type="journal article" date="2020" name="Nature">
        <title>Giant virus diversity and host interactions through global metagenomics.</title>
        <authorList>
            <person name="Schulz F."/>
            <person name="Roux S."/>
            <person name="Paez-Espino D."/>
            <person name="Jungbluth S."/>
            <person name="Walsh D.A."/>
            <person name="Denef V.J."/>
            <person name="McMahon K.D."/>
            <person name="Konstantinidis K.T."/>
            <person name="Eloe-Fadrosh E.A."/>
            <person name="Kyrpides N.C."/>
            <person name="Woyke T."/>
        </authorList>
    </citation>
    <scope>NUCLEOTIDE SEQUENCE</scope>
    <source>
        <strain evidence="2">GVMAG-M-3300023174-5</strain>
    </source>
</reference>
<dbReference type="AlphaFoldDB" id="A0A6C0DSZ1"/>
<evidence type="ECO:0008006" key="3">
    <source>
        <dbReference type="Google" id="ProtNLM"/>
    </source>
</evidence>
<sequence>MNNIQESANKVKNMYDKLTYFDQYGSQVFLFIVLSIIVLLVYSYCAVMLNVQPIKDDWANQRCNPKVMPFAGFINKPPGKSIRDFTQENFTYCVQNILKSITGYAVQPLTYITSMLQSLYLEILKQIQGVRDMINNVRNSMSALAKEVMGRIMNMMIPLQQIIIGMKDAMGKIQGILTAALFTSLGSYYALKSLMGAIVEFIVIILLVLLALIIILWILPFTWPFAAVNSAIFLAIAIPLTIIVVFLTQVLGVQSSAVPQLRCFDENTLLEMADNSKIAIINIKIGDKLANGNIVTAKMKVDAANLDMYLIDDVIVSGCHIIKKSEYDWIPVSTHDLSQKIEKYDKPYVYCLNTTSKTININNLVFSDWDEICGVKLIRMKEIIGKKFLLNIFNVKDSDIHKYLDGGFDTNTQIVLNDGTDKLINEIQINDILENGERVYALVEIDGTNVNKQMICNLGENKYFVGGPKLNFTDTNLGQTSTLQLNNKNCITRINNSEKLYHLVTDKGTFKVGNLIFNDYNSCVDLLF</sequence>
<feature type="transmembrane region" description="Helical" evidence="1">
    <location>
        <begin position="173"/>
        <end position="191"/>
    </location>
</feature>
<keyword evidence="1" id="KW-0812">Transmembrane</keyword>
<name>A0A6C0DSZ1_9ZZZZ</name>
<protein>
    <recommendedName>
        <fullName evidence="3">Vint domain-containing protein</fullName>
    </recommendedName>
</protein>
<dbReference type="EMBL" id="MN739668">
    <property type="protein sequence ID" value="QHT19641.1"/>
    <property type="molecule type" value="Genomic_DNA"/>
</dbReference>
<evidence type="ECO:0000313" key="2">
    <source>
        <dbReference type="EMBL" id="QHT19641.1"/>
    </source>
</evidence>
<organism evidence="2">
    <name type="scientific">viral metagenome</name>
    <dbReference type="NCBI Taxonomy" id="1070528"/>
    <lineage>
        <taxon>unclassified sequences</taxon>
        <taxon>metagenomes</taxon>
        <taxon>organismal metagenomes</taxon>
    </lineage>
</organism>
<feature type="transmembrane region" description="Helical" evidence="1">
    <location>
        <begin position="197"/>
        <end position="219"/>
    </location>
</feature>
<accession>A0A6C0DSZ1</accession>
<feature type="transmembrane region" description="Helical" evidence="1">
    <location>
        <begin position="231"/>
        <end position="252"/>
    </location>
</feature>
<keyword evidence="1" id="KW-0472">Membrane</keyword>
<keyword evidence="1" id="KW-1133">Transmembrane helix</keyword>